<dbReference type="InterPro" id="IPR026516">
    <property type="entry name" value="THAP1/10"/>
</dbReference>
<dbReference type="InterPro" id="IPR038441">
    <property type="entry name" value="THAP_Znf_sf"/>
</dbReference>
<dbReference type="PANTHER" id="PTHR46600">
    <property type="entry name" value="THAP DOMAIN-CONTAINING"/>
    <property type="match status" value="1"/>
</dbReference>
<sequence length="97" mass="11039">AVNGCGSKAHKNTRLRFHRFPKPNRCVVYVKNIFGKSEKVDQLKAWKIALKVQVVTPRMKVCSLHFKKTDYILPDAVSQKRFLKKNAVPSCNLPVSS</sequence>
<evidence type="ECO:0000256" key="11">
    <source>
        <dbReference type="ARBA" id="ARBA00023306"/>
    </source>
</evidence>
<dbReference type="GO" id="GO:0008270">
    <property type="term" value="F:zinc ion binding"/>
    <property type="evidence" value="ECO:0007669"/>
    <property type="project" value="UniProtKB-KW"/>
</dbReference>
<comment type="subcellular location">
    <subcellularLocation>
        <location evidence="1">Nucleus</location>
        <location evidence="1">Nucleoplasm</location>
    </subcellularLocation>
</comment>
<dbReference type="GO" id="GO:0043565">
    <property type="term" value="F:sequence-specific DNA binding"/>
    <property type="evidence" value="ECO:0007669"/>
    <property type="project" value="InterPro"/>
</dbReference>
<evidence type="ECO:0000256" key="2">
    <source>
        <dbReference type="ARBA" id="ARBA00006177"/>
    </source>
</evidence>
<name>E1ZZM0_CAMFO</name>
<evidence type="ECO:0000256" key="5">
    <source>
        <dbReference type="ARBA" id="ARBA00022833"/>
    </source>
</evidence>
<accession>E1ZZM0</accession>
<keyword evidence="11" id="KW-0131">Cell cycle</keyword>
<evidence type="ECO:0000256" key="12">
    <source>
        <dbReference type="PROSITE-ProRule" id="PRU00309"/>
    </source>
</evidence>
<dbReference type="PANTHER" id="PTHR46600:SF1">
    <property type="entry name" value="THAP DOMAIN-CONTAINING PROTEIN 1"/>
    <property type="match status" value="1"/>
</dbReference>
<proteinExistence type="inferred from homology"/>
<feature type="non-terminal residue" evidence="14">
    <location>
        <position position="1"/>
    </location>
</feature>
<evidence type="ECO:0000256" key="1">
    <source>
        <dbReference type="ARBA" id="ARBA00004642"/>
    </source>
</evidence>
<protein>
    <recommendedName>
        <fullName evidence="13">THAP-type domain-containing protein</fullName>
    </recommendedName>
</protein>
<dbReference type="SMART" id="SM00980">
    <property type="entry name" value="THAP"/>
    <property type="match status" value="1"/>
</dbReference>
<organism evidence="15">
    <name type="scientific">Camponotus floridanus</name>
    <name type="common">Florida carpenter ant</name>
    <dbReference type="NCBI Taxonomy" id="104421"/>
    <lineage>
        <taxon>Eukaryota</taxon>
        <taxon>Metazoa</taxon>
        <taxon>Ecdysozoa</taxon>
        <taxon>Arthropoda</taxon>
        <taxon>Hexapoda</taxon>
        <taxon>Insecta</taxon>
        <taxon>Pterygota</taxon>
        <taxon>Neoptera</taxon>
        <taxon>Endopterygota</taxon>
        <taxon>Hymenoptera</taxon>
        <taxon>Apocrita</taxon>
        <taxon>Aculeata</taxon>
        <taxon>Formicoidea</taxon>
        <taxon>Formicidae</taxon>
        <taxon>Formicinae</taxon>
        <taxon>Camponotus</taxon>
    </lineage>
</organism>
<dbReference type="SUPFAM" id="SSF57716">
    <property type="entry name" value="Glucocorticoid receptor-like (DNA-binding domain)"/>
    <property type="match status" value="1"/>
</dbReference>
<keyword evidence="7" id="KW-0175">Coiled coil</keyword>
<dbReference type="InParanoid" id="E1ZZM0"/>
<evidence type="ECO:0000313" key="15">
    <source>
        <dbReference type="Proteomes" id="UP000000311"/>
    </source>
</evidence>
<dbReference type="AlphaFoldDB" id="E1ZZM0"/>
<keyword evidence="9" id="KW-0804">Transcription</keyword>
<gene>
    <name evidence="14" type="ORF">EAG_08832</name>
</gene>
<feature type="non-terminal residue" evidence="14">
    <location>
        <position position="97"/>
    </location>
</feature>
<comment type="similarity">
    <text evidence="2">Belongs to the THAP1 family.</text>
</comment>
<keyword evidence="8 12" id="KW-0238">DNA-binding</keyword>
<evidence type="ECO:0000256" key="7">
    <source>
        <dbReference type="ARBA" id="ARBA00023054"/>
    </source>
</evidence>
<evidence type="ECO:0000256" key="6">
    <source>
        <dbReference type="ARBA" id="ARBA00023015"/>
    </source>
</evidence>
<keyword evidence="6" id="KW-0805">Transcription regulation</keyword>
<dbReference type="GO" id="GO:0005654">
    <property type="term" value="C:nucleoplasm"/>
    <property type="evidence" value="ECO:0007669"/>
    <property type="project" value="UniProtKB-SubCell"/>
</dbReference>
<keyword evidence="5" id="KW-0862">Zinc</keyword>
<dbReference type="PROSITE" id="PS50950">
    <property type="entry name" value="ZF_THAP"/>
    <property type="match status" value="1"/>
</dbReference>
<keyword evidence="15" id="KW-1185">Reference proteome</keyword>
<dbReference type="EMBL" id="GL435436">
    <property type="protein sequence ID" value="EFN73370.1"/>
    <property type="molecule type" value="Genomic_DNA"/>
</dbReference>
<dbReference type="Proteomes" id="UP000000311">
    <property type="component" value="Unassembled WGS sequence"/>
</dbReference>
<dbReference type="InterPro" id="IPR006612">
    <property type="entry name" value="THAP_Znf"/>
</dbReference>
<evidence type="ECO:0000256" key="8">
    <source>
        <dbReference type="ARBA" id="ARBA00023125"/>
    </source>
</evidence>
<feature type="domain" description="THAP-type" evidence="13">
    <location>
        <begin position="1"/>
        <end position="92"/>
    </location>
</feature>
<reference evidence="14 15" key="1">
    <citation type="journal article" date="2010" name="Science">
        <title>Genomic comparison of the ants Camponotus floridanus and Harpegnathos saltator.</title>
        <authorList>
            <person name="Bonasio R."/>
            <person name="Zhang G."/>
            <person name="Ye C."/>
            <person name="Mutti N.S."/>
            <person name="Fang X."/>
            <person name="Qin N."/>
            <person name="Donahue G."/>
            <person name="Yang P."/>
            <person name="Li Q."/>
            <person name="Li C."/>
            <person name="Zhang P."/>
            <person name="Huang Z."/>
            <person name="Berger S.L."/>
            <person name="Reinberg D."/>
            <person name="Wang J."/>
            <person name="Liebig J."/>
        </authorList>
    </citation>
    <scope>NUCLEOTIDE SEQUENCE [LARGE SCALE GENOMIC DNA]</scope>
    <source>
        <strain evidence="15">C129</strain>
    </source>
</reference>
<evidence type="ECO:0000256" key="3">
    <source>
        <dbReference type="ARBA" id="ARBA00022723"/>
    </source>
</evidence>
<evidence type="ECO:0000256" key="10">
    <source>
        <dbReference type="ARBA" id="ARBA00023242"/>
    </source>
</evidence>
<evidence type="ECO:0000256" key="9">
    <source>
        <dbReference type="ARBA" id="ARBA00023163"/>
    </source>
</evidence>
<evidence type="ECO:0000256" key="4">
    <source>
        <dbReference type="ARBA" id="ARBA00022771"/>
    </source>
</evidence>
<dbReference type="Pfam" id="PF05485">
    <property type="entry name" value="THAP"/>
    <property type="match status" value="1"/>
</dbReference>
<keyword evidence="3" id="KW-0479">Metal-binding</keyword>
<keyword evidence="10" id="KW-0539">Nucleus</keyword>
<keyword evidence="4 12" id="KW-0863">Zinc-finger</keyword>
<dbReference type="Gene3D" id="6.20.210.20">
    <property type="entry name" value="THAP domain"/>
    <property type="match status" value="1"/>
</dbReference>
<evidence type="ECO:0000259" key="13">
    <source>
        <dbReference type="PROSITE" id="PS50950"/>
    </source>
</evidence>
<evidence type="ECO:0000313" key="14">
    <source>
        <dbReference type="EMBL" id="EFN73370.1"/>
    </source>
</evidence>